<gene>
    <name evidence="1" type="ORF">CC80DRAFT_542200</name>
</gene>
<dbReference type="AlphaFoldDB" id="A0A6A5UFF7"/>
<evidence type="ECO:0000313" key="1">
    <source>
        <dbReference type="EMBL" id="KAF1963050.1"/>
    </source>
</evidence>
<proteinExistence type="predicted"/>
<dbReference type="Proteomes" id="UP000800035">
    <property type="component" value="Unassembled WGS sequence"/>
</dbReference>
<sequence>MAYQTWKRRKALNDVPSRSSPRFYGTDYQEHKPRAHVGSCIGHHQHHFGGLVVQGGTGLEFQTRFYGTDVQDPADYQVHTETVLNELWVLALDFQGWFHGTDVEQDVKRAQRRPRHLITNPTPPLQFSRLPSSFGRPLLELYSPGLFKAFYGANIEQPVKRAHRGP</sequence>
<evidence type="ECO:0000313" key="2">
    <source>
        <dbReference type="Proteomes" id="UP000800035"/>
    </source>
</evidence>
<protein>
    <submittedName>
        <fullName evidence="1">Uncharacterized protein</fullName>
    </submittedName>
</protein>
<accession>A0A6A5UFF7</accession>
<name>A0A6A5UFF7_9PLEO</name>
<reference evidence="1" key="1">
    <citation type="journal article" date="2020" name="Stud. Mycol.">
        <title>101 Dothideomycetes genomes: a test case for predicting lifestyles and emergence of pathogens.</title>
        <authorList>
            <person name="Haridas S."/>
            <person name="Albert R."/>
            <person name="Binder M."/>
            <person name="Bloem J."/>
            <person name="Labutti K."/>
            <person name="Salamov A."/>
            <person name="Andreopoulos B."/>
            <person name="Baker S."/>
            <person name="Barry K."/>
            <person name="Bills G."/>
            <person name="Bluhm B."/>
            <person name="Cannon C."/>
            <person name="Castanera R."/>
            <person name="Culley D."/>
            <person name="Daum C."/>
            <person name="Ezra D."/>
            <person name="Gonzalez J."/>
            <person name="Henrissat B."/>
            <person name="Kuo A."/>
            <person name="Liang C."/>
            <person name="Lipzen A."/>
            <person name="Lutzoni F."/>
            <person name="Magnuson J."/>
            <person name="Mondo S."/>
            <person name="Nolan M."/>
            <person name="Ohm R."/>
            <person name="Pangilinan J."/>
            <person name="Park H.-J."/>
            <person name="Ramirez L."/>
            <person name="Alfaro M."/>
            <person name="Sun H."/>
            <person name="Tritt A."/>
            <person name="Yoshinaga Y."/>
            <person name="Zwiers L.-H."/>
            <person name="Turgeon B."/>
            <person name="Goodwin S."/>
            <person name="Spatafora J."/>
            <person name="Crous P."/>
            <person name="Grigoriev I."/>
        </authorList>
    </citation>
    <scope>NUCLEOTIDE SEQUENCE</scope>
    <source>
        <strain evidence="1">CBS 675.92</strain>
    </source>
</reference>
<keyword evidence="2" id="KW-1185">Reference proteome</keyword>
<organism evidence="1 2">
    <name type="scientific">Byssothecium circinans</name>
    <dbReference type="NCBI Taxonomy" id="147558"/>
    <lineage>
        <taxon>Eukaryota</taxon>
        <taxon>Fungi</taxon>
        <taxon>Dikarya</taxon>
        <taxon>Ascomycota</taxon>
        <taxon>Pezizomycotina</taxon>
        <taxon>Dothideomycetes</taxon>
        <taxon>Pleosporomycetidae</taxon>
        <taxon>Pleosporales</taxon>
        <taxon>Massarineae</taxon>
        <taxon>Massarinaceae</taxon>
        <taxon>Byssothecium</taxon>
    </lineage>
</organism>
<dbReference type="EMBL" id="ML976978">
    <property type="protein sequence ID" value="KAF1963050.1"/>
    <property type="molecule type" value="Genomic_DNA"/>
</dbReference>